<accession>A0A4Y2QH75</accession>
<keyword evidence="2" id="KW-1185">Reference proteome</keyword>
<dbReference type="EMBL" id="BGPR01013873">
    <property type="protein sequence ID" value="GBN62634.1"/>
    <property type="molecule type" value="Genomic_DNA"/>
</dbReference>
<organism evidence="1 2">
    <name type="scientific">Araneus ventricosus</name>
    <name type="common">Orbweaver spider</name>
    <name type="synonym">Epeira ventricosa</name>
    <dbReference type="NCBI Taxonomy" id="182803"/>
    <lineage>
        <taxon>Eukaryota</taxon>
        <taxon>Metazoa</taxon>
        <taxon>Ecdysozoa</taxon>
        <taxon>Arthropoda</taxon>
        <taxon>Chelicerata</taxon>
        <taxon>Arachnida</taxon>
        <taxon>Araneae</taxon>
        <taxon>Araneomorphae</taxon>
        <taxon>Entelegynae</taxon>
        <taxon>Araneoidea</taxon>
        <taxon>Araneidae</taxon>
        <taxon>Araneus</taxon>
    </lineage>
</organism>
<name>A0A4Y2QH75_ARAVE</name>
<dbReference type="Proteomes" id="UP000499080">
    <property type="component" value="Unassembled WGS sequence"/>
</dbReference>
<proteinExistence type="predicted"/>
<sequence length="105" mass="11981">MFNSLAAQSEGQDLRKSLHSEHYSLRTWFIVPSIRPQKQSEDLPNNLDWLTISKLYSVRAEAARNVSMGRNKPTPVKEQADTCECRRQANDSFTHKSTTVLQDSS</sequence>
<evidence type="ECO:0000313" key="1">
    <source>
        <dbReference type="EMBL" id="GBN62634.1"/>
    </source>
</evidence>
<protein>
    <submittedName>
        <fullName evidence="1">Uncharacterized protein</fullName>
    </submittedName>
</protein>
<gene>
    <name evidence="1" type="ORF">AVEN_70407_1</name>
</gene>
<evidence type="ECO:0000313" key="2">
    <source>
        <dbReference type="Proteomes" id="UP000499080"/>
    </source>
</evidence>
<reference evidence="1 2" key="1">
    <citation type="journal article" date="2019" name="Sci. Rep.">
        <title>Orb-weaving spider Araneus ventricosus genome elucidates the spidroin gene catalogue.</title>
        <authorList>
            <person name="Kono N."/>
            <person name="Nakamura H."/>
            <person name="Ohtoshi R."/>
            <person name="Moran D.A.P."/>
            <person name="Shinohara A."/>
            <person name="Yoshida Y."/>
            <person name="Fujiwara M."/>
            <person name="Mori M."/>
            <person name="Tomita M."/>
            <person name="Arakawa K."/>
        </authorList>
    </citation>
    <scope>NUCLEOTIDE SEQUENCE [LARGE SCALE GENOMIC DNA]</scope>
</reference>
<dbReference type="AlphaFoldDB" id="A0A4Y2QH75"/>
<comment type="caution">
    <text evidence="1">The sequence shown here is derived from an EMBL/GenBank/DDBJ whole genome shotgun (WGS) entry which is preliminary data.</text>
</comment>